<proteinExistence type="predicted"/>
<dbReference type="Pfam" id="PF13692">
    <property type="entry name" value="Glyco_trans_1_4"/>
    <property type="match status" value="1"/>
</dbReference>
<evidence type="ECO:0000313" key="2">
    <source>
        <dbReference type="Proteomes" id="UP001302494"/>
    </source>
</evidence>
<dbReference type="EMBL" id="CP116968">
    <property type="protein sequence ID" value="WNM60276.1"/>
    <property type="molecule type" value="Genomic_DNA"/>
</dbReference>
<dbReference type="KEGG" id="nneo:PQG83_10930"/>
<dbReference type="AlphaFoldDB" id="A0AA96GEM7"/>
<dbReference type="Gene3D" id="3.40.50.2000">
    <property type="entry name" value="Glycogen Phosphorylase B"/>
    <property type="match status" value="3"/>
</dbReference>
<dbReference type="Proteomes" id="UP001302494">
    <property type="component" value="Chromosome"/>
</dbReference>
<dbReference type="PANTHER" id="PTHR45947">
    <property type="entry name" value="SULFOQUINOVOSYL TRANSFERASE SQD2"/>
    <property type="match status" value="1"/>
</dbReference>
<dbReference type="GO" id="GO:0016757">
    <property type="term" value="F:glycosyltransferase activity"/>
    <property type="evidence" value="ECO:0007669"/>
    <property type="project" value="TreeGrafter"/>
</dbReference>
<dbReference type="RefSeq" id="WP_312740800.1">
    <property type="nucleotide sequence ID" value="NZ_CP116968.1"/>
</dbReference>
<name>A0AA96GEM7_9BACT</name>
<reference evidence="1 2" key="1">
    <citation type="submission" date="2023-01" db="EMBL/GenBank/DDBJ databases">
        <title>Cultivation and genomic characterization of new, ubiquitous marine nitrite-oxidizing bacteria from the Nitrospirales.</title>
        <authorList>
            <person name="Mueller A.J."/>
            <person name="Daebeler A."/>
            <person name="Herbold C.W."/>
            <person name="Kirkegaard R.H."/>
            <person name="Daims H."/>
        </authorList>
    </citation>
    <scope>NUCLEOTIDE SEQUENCE [LARGE SCALE GENOMIC DNA]</scope>
    <source>
        <strain evidence="1 2">DK</strain>
    </source>
</reference>
<gene>
    <name evidence="1" type="ORF">PQG83_10930</name>
</gene>
<dbReference type="SUPFAM" id="SSF53756">
    <property type="entry name" value="UDP-Glycosyltransferase/glycogen phosphorylase"/>
    <property type="match status" value="1"/>
</dbReference>
<sequence length="343" mass="37150">MLIPGNVFLISAGKFIHGAPRTWPWAETQARSLADLGWAVTLSVVDDRTSIRGIVRNVLRLRAEVARSGAEIVHAQYGTVTAAVADAARGTLPLVVSFCGDDLLGTPEPGLAWQMRICISRSIGLISAWRAQSLVVKSLNLLSALPTGLRRHAEIIPNGVDHEVFAPLNRLDARCKLGWCASQPIVLFNVGTRHNQRVKNLPLAQATMTELRQTYPTARLEVLSYAPQAEVALKMSAADCLLVTSLHEGSPNVVKEAMACNLPIVTVPCGDVEERLASVQPGCIAPYNASLLASSIRQVLEQGSRSNGRDRLMGQGLTAHAVATRLVRVYDRLRRETRFACVG</sequence>
<dbReference type="CDD" id="cd03801">
    <property type="entry name" value="GT4_PimA-like"/>
    <property type="match status" value="1"/>
</dbReference>
<evidence type="ECO:0000313" key="1">
    <source>
        <dbReference type="EMBL" id="WNM60276.1"/>
    </source>
</evidence>
<keyword evidence="2" id="KW-1185">Reference proteome</keyword>
<accession>A0AA96GEM7</accession>
<dbReference type="InterPro" id="IPR050194">
    <property type="entry name" value="Glycosyltransferase_grp1"/>
</dbReference>
<organism evidence="1 2">
    <name type="scientific">Candidatus Nitrospira neomarina</name>
    <dbReference type="NCBI Taxonomy" id="3020899"/>
    <lineage>
        <taxon>Bacteria</taxon>
        <taxon>Pseudomonadati</taxon>
        <taxon>Nitrospirota</taxon>
        <taxon>Nitrospiria</taxon>
        <taxon>Nitrospirales</taxon>
        <taxon>Nitrospiraceae</taxon>
        <taxon>Nitrospira</taxon>
    </lineage>
</organism>
<protein>
    <submittedName>
        <fullName evidence="1">Glycosyltransferase family 4 protein</fullName>
    </submittedName>
</protein>
<dbReference type="PANTHER" id="PTHR45947:SF3">
    <property type="entry name" value="SULFOQUINOVOSYL TRANSFERASE SQD2"/>
    <property type="match status" value="1"/>
</dbReference>